<dbReference type="AlphaFoldDB" id="A0A2P5YVQ5"/>
<evidence type="ECO:0000313" key="19">
    <source>
        <dbReference type="EMBL" id="PPS19634.1"/>
    </source>
</evidence>
<dbReference type="FunFam" id="3.40.50.300:FF:000413">
    <property type="entry name" value="Translocase of chloroplast 120, chloroplastic"/>
    <property type="match status" value="1"/>
</dbReference>
<dbReference type="Pfam" id="PF04548">
    <property type="entry name" value="AIG1"/>
    <property type="match status" value="1"/>
</dbReference>
<evidence type="ECO:0000256" key="6">
    <source>
        <dbReference type="ARBA" id="ARBA00022723"/>
    </source>
</evidence>
<evidence type="ECO:0000256" key="7">
    <source>
        <dbReference type="ARBA" id="ARBA00022741"/>
    </source>
</evidence>
<evidence type="ECO:0000256" key="9">
    <source>
        <dbReference type="ARBA" id="ARBA00022805"/>
    </source>
</evidence>
<keyword evidence="6" id="KW-0479">Metal-binding</keyword>
<dbReference type="EMBL" id="KZ662746">
    <property type="protein sequence ID" value="PPS19634.1"/>
    <property type="molecule type" value="Genomic_DNA"/>
</dbReference>
<name>A0A2P5YVQ5_GOSBA</name>
<keyword evidence="9" id="KW-1002">Plastid outer membrane</keyword>
<dbReference type="Pfam" id="PF11886">
    <property type="entry name" value="TOC159_MAD"/>
    <property type="match status" value="1"/>
</dbReference>
<comment type="subcellular location">
    <subcellularLocation>
        <location evidence="15">Plastid</location>
        <location evidence="15">Chloroplast outer membrane</location>
        <topology evidence="15">Single-pass membrane protein</topology>
    </subcellularLocation>
</comment>
<comment type="cofactor">
    <cofactor evidence="1">
        <name>Mg(2+)</name>
        <dbReference type="ChEBI" id="CHEBI:18420"/>
    </cofactor>
</comment>
<evidence type="ECO:0000256" key="11">
    <source>
        <dbReference type="ARBA" id="ARBA00022927"/>
    </source>
</evidence>
<organism evidence="19 20">
    <name type="scientific">Gossypium barbadense</name>
    <name type="common">Sea Island cotton</name>
    <name type="synonym">Hibiscus barbadensis</name>
    <dbReference type="NCBI Taxonomy" id="3634"/>
    <lineage>
        <taxon>Eukaryota</taxon>
        <taxon>Viridiplantae</taxon>
        <taxon>Streptophyta</taxon>
        <taxon>Embryophyta</taxon>
        <taxon>Tracheophyta</taxon>
        <taxon>Spermatophyta</taxon>
        <taxon>Magnoliopsida</taxon>
        <taxon>eudicotyledons</taxon>
        <taxon>Gunneridae</taxon>
        <taxon>Pentapetalae</taxon>
        <taxon>rosids</taxon>
        <taxon>malvids</taxon>
        <taxon>Malvales</taxon>
        <taxon>Malvaceae</taxon>
        <taxon>Malvoideae</taxon>
        <taxon>Gossypium</taxon>
    </lineage>
</organism>
<dbReference type="GO" id="GO:0005525">
    <property type="term" value="F:GTP binding"/>
    <property type="evidence" value="ECO:0007669"/>
    <property type="project" value="UniProtKB-KW"/>
</dbReference>
<keyword evidence="12" id="KW-1133">Transmembrane helix</keyword>
<gene>
    <name evidence="19" type="ORF">GOBAR_AA00930</name>
</gene>
<evidence type="ECO:0000259" key="18">
    <source>
        <dbReference type="PROSITE" id="PS51720"/>
    </source>
</evidence>
<dbReference type="Proteomes" id="UP000239757">
    <property type="component" value="Unassembled WGS sequence"/>
</dbReference>
<keyword evidence="4" id="KW-0934">Plastid</keyword>
<keyword evidence="14" id="KW-0472">Membrane</keyword>
<reference evidence="19 20" key="1">
    <citation type="submission" date="2015-01" db="EMBL/GenBank/DDBJ databases">
        <title>Genome of allotetraploid Gossypium barbadense reveals genomic plasticity and fiber elongation in cotton evolution.</title>
        <authorList>
            <person name="Chen X."/>
            <person name="Liu X."/>
            <person name="Zhao B."/>
            <person name="Zheng H."/>
            <person name="Hu Y."/>
            <person name="Lu G."/>
            <person name="Yang C."/>
            <person name="Chen J."/>
            <person name="Shan C."/>
            <person name="Zhang L."/>
            <person name="Zhou Y."/>
            <person name="Wang L."/>
            <person name="Guo W."/>
            <person name="Bai Y."/>
            <person name="Ruan J."/>
            <person name="Shangguan X."/>
            <person name="Mao Y."/>
            <person name="Jiang J."/>
            <person name="Zhu Y."/>
            <person name="Lei J."/>
            <person name="Kang H."/>
            <person name="Chen S."/>
            <person name="He X."/>
            <person name="Wang R."/>
            <person name="Wang Y."/>
            <person name="Chen J."/>
            <person name="Wang L."/>
            <person name="Yu S."/>
            <person name="Wang B."/>
            <person name="Wei J."/>
            <person name="Song S."/>
            <person name="Lu X."/>
            <person name="Gao Z."/>
            <person name="Gu W."/>
            <person name="Deng X."/>
            <person name="Ma D."/>
            <person name="Wang S."/>
            <person name="Liang W."/>
            <person name="Fang L."/>
            <person name="Cai C."/>
            <person name="Zhu X."/>
            <person name="Zhou B."/>
            <person name="Zhang Y."/>
            <person name="Chen Z."/>
            <person name="Xu S."/>
            <person name="Zhu R."/>
            <person name="Wang S."/>
            <person name="Zhang T."/>
            <person name="Zhao G."/>
        </authorList>
    </citation>
    <scope>NUCLEOTIDE SEQUENCE [LARGE SCALE GENOMIC DNA]</scope>
    <source>
        <strain evidence="20">cv. Xinhai21</strain>
        <tissue evidence="19">Leaf</tissue>
    </source>
</reference>
<dbReference type="InterPro" id="IPR045058">
    <property type="entry name" value="GIMA/IAN/Toc"/>
</dbReference>
<sequence length="1168" mass="129149">MDWDLEITNVYMKMILEIQPSKIEGVRREVDGVCCILESGPWGPAIEYSLYGFNEKPLPGLINLIAWLERVVGEMSVASKCRNQVMKSLSIRLLEEGQMLHHINCHPSNDGTYAVCETTTLTYHQILAKHKDVKSMDSKRHVSFSAAEETQSSSGSLLIRAPLTTDSDFDYGSNSNETESTSGGSTVNSFENNNNNDDSELELGIKEFFSGDEEFDASSERWRLGLDEDNDTDSLENSSVDEENSGVSIGFMGSFISNLIVPIAQLSRDNEGFSEMFTDDEKMVTDVEDGEFSGAIQVESDLEDFIAKGKGLSLDVSKFDEGIPLQNPEDERIESKPVDKIVVSDMEVFKVEETRVEVGEPMSCQSTEGNNGDIIIVNTGNVSLFKTADGDTNSDPFKFPASLLGLDQEIEPEVEAIDKHIADNVCLYDESVVQMICRSSETTSTSLSKVAFEDQIWIANQQIVMDSDEAEAKMEHEAKELFNSAALATLSEDPTDVETDGGGLTVTSPCGSRVFSLDCAAHSGSSFHSLKVAPSNMDNIAFEENLSDEDKLFERLQLIRVKFLRLVHRLGHSPNDPMVAQVLYRLASGNPFCQEFILESSMKTAMQLEAECKDELDFSLTLLVLGKTGVGKSASINSIFCEQKSMIDAFEPATTTVKEIVGTFDGVKIKIFDTPGLRSPVTEEATNCKLLASIKRSIRKFPPDVVLYVDRLDTYDRDLTDFLLLKSVTDSLGSSIWEKAIVTLTHAASACPEGPVGEPLSFEAFVSQRSNVVHRGISQAVGDLRLMNPSMIQPVALVENHLLCQGDRNGEFLLPNGKTWRSQLLLLCYSVKILSEASCLSKPQDPLDHHKLFSSQIHSPPLPYFLSSLLRSRPHPKLPNNQGDEDAILEIELGDSSNYDEYDKPPPFKSLRRSQVDKLCKEQRKPYFEENDYHVWDHDIGYDGVSLERSLAIAGYLPGAFAVQITKDKREFNVHLDSSVHSKHRGNGSTVLGFDLQTVGKQLAYVLRTETRLRNFNINGTTVGLSGTFFGGNMAMGVKIEDRISIGKRLVLAGNAGAVACQGQVAYGANIEIRLKDNFPVEQIQTILGLSFVKWRHDPALMDNLQSQFSIGCSSSVAVHGELKHQFCGQITLKVSSSEQLYMTFASLIPIAVSIFRMIYPGSDIRKF</sequence>
<evidence type="ECO:0000313" key="20">
    <source>
        <dbReference type="Proteomes" id="UP000239757"/>
    </source>
</evidence>
<accession>A0A2P5YVQ5</accession>
<protein>
    <recommendedName>
        <fullName evidence="18">AIG1-type G domain-containing protein</fullName>
    </recommendedName>
</protein>
<keyword evidence="10" id="KW-0460">Magnesium</keyword>
<feature type="compositionally biased region" description="Low complexity" evidence="17">
    <location>
        <begin position="172"/>
        <end position="196"/>
    </location>
</feature>
<evidence type="ECO:0000256" key="8">
    <source>
        <dbReference type="ARBA" id="ARBA00022801"/>
    </source>
</evidence>
<proteinExistence type="inferred from homology"/>
<dbReference type="PROSITE" id="PS51720">
    <property type="entry name" value="G_AIG1"/>
    <property type="match status" value="1"/>
</dbReference>
<evidence type="ECO:0000256" key="1">
    <source>
        <dbReference type="ARBA" id="ARBA00001946"/>
    </source>
</evidence>
<keyword evidence="2" id="KW-0813">Transport</keyword>
<evidence type="ECO:0000256" key="16">
    <source>
        <dbReference type="ARBA" id="ARBA00023775"/>
    </source>
</evidence>
<keyword evidence="3" id="KW-0150">Chloroplast</keyword>
<keyword evidence="7" id="KW-0547">Nucleotide-binding</keyword>
<keyword evidence="8" id="KW-0378">Hydrolase</keyword>
<dbReference type="SUPFAM" id="SSF52540">
    <property type="entry name" value="P-loop containing nucleoside triphosphate hydrolases"/>
    <property type="match status" value="1"/>
</dbReference>
<keyword evidence="13" id="KW-0342">GTP-binding</keyword>
<comment type="similarity">
    <text evidence="16">Belongs to the TRAFAC class TrmE-Era-EngA-EngB-Septin-like GTPase superfamily. AIG1/Toc34/Toc159-like paraseptin GTPase family. TOC159 subfamily.</text>
</comment>
<dbReference type="GO" id="GO:0009707">
    <property type="term" value="C:chloroplast outer membrane"/>
    <property type="evidence" value="ECO:0007669"/>
    <property type="project" value="UniProtKB-SubCell"/>
</dbReference>
<evidence type="ECO:0000256" key="5">
    <source>
        <dbReference type="ARBA" id="ARBA00022692"/>
    </source>
</evidence>
<dbReference type="Gene3D" id="3.40.50.300">
    <property type="entry name" value="P-loop containing nucleotide triphosphate hydrolases"/>
    <property type="match status" value="1"/>
</dbReference>
<evidence type="ECO:0000256" key="17">
    <source>
        <dbReference type="SAM" id="MobiDB-lite"/>
    </source>
</evidence>
<keyword evidence="5" id="KW-0812">Transmembrane</keyword>
<dbReference type="PANTHER" id="PTHR10903">
    <property type="entry name" value="GTPASE, IMAP FAMILY MEMBER-RELATED"/>
    <property type="match status" value="1"/>
</dbReference>
<dbReference type="PANTHER" id="PTHR10903:SF127">
    <property type="entry name" value="TRANSLOCASE OF CHLOROPLAST 159, CHLOROPLASTIC-LIKE"/>
    <property type="match status" value="1"/>
</dbReference>
<evidence type="ECO:0000256" key="2">
    <source>
        <dbReference type="ARBA" id="ARBA00022448"/>
    </source>
</evidence>
<evidence type="ECO:0000256" key="15">
    <source>
        <dbReference type="ARBA" id="ARBA00023766"/>
    </source>
</evidence>
<dbReference type="GO" id="GO:0046872">
    <property type="term" value="F:metal ion binding"/>
    <property type="evidence" value="ECO:0007669"/>
    <property type="project" value="UniProtKB-KW"/>
</dbReference>
<keyword evidence="11" id="KW-0653">Protein transport</keyword>
<dbReference type="InterPro" id="IPR027417">
    <property type="entry name" value="P-loop_NTPase"/>
</dbReference>
<dbReference type="InterPro" id="IPR024283">
    <property type="entry name" value="TOC159_MAD"/>
</dbReference>
<evidence type="ECO:0000256" key="3">
    <source>
        <dbReference type="ARBA" id="ARBA00022528"/>
    </source>
</evidence>
<evidence type="ECO:0000256" key="13">
    <source>
        <dbReference type="ARBA" id="ARBA00023134"/>
    </source>
</evidence>
<dbReference type="OrthoDB" id="8954335at2759"/>
<dbReference type="GO" id="GO:0015031">
    <property type="term" value="P:protein transport"/>
    <property type="evidence" value="ECO:0007669"/>
    <property type="project" value="UniProtKB-KW"/>
</dbReference>
<evidence type="ECO:0000256" key="4">
    <source>
        <dbReference type="ARBA" id="ARBA00022640"/>
    </source>
</evidence>
<evidence type="ECO:0000256" key="10">
    <source>
        <dbReference type="ARBA" id="ARBA00022842"/>
    </source>
</evidence>
<feature type="region of interest" description="Disordered" evidence="17">
    <location>
        <begin position="168"/>
        <end position="197"/>
    </location>
</feature>
<dbReference type="InterPro" id="IPR006703">
    <property type="entry name" value="G_AIG1"/>
</dbReference>
<feature type="domain" description="AIG1-type G" evidence="18">
    <location>
        <begin position="617"/>
        <end position="856"/>
    </location>
</feature>
<dbReference type="GO" id="GO:0045036">
    <property type="term" value="P:protein targeting to chloroplast"/>
    <property type="evidence" value="ECO:0007669"/>
    <property type="project" value="TreeGrafter"/>
</dbReference>
<evidence type="ECO:0000256" key="12">
    <source>
        <dbReference type="ARBA" id="ARBA00022989"/>
    </source>
</evidence>
<evidence type="ECO:0000256" key="14">
    <source>
        <dbReference type="ARBA" id="ARBA00023136"/>
    </source>
</evidence>
<dbReference type="GO" id="GO:0016787">
    <property type="term" value="F:hydrolase activity"/>
    <property type="evidence" value="ECO:0007669"/>
    <property type="project" value="UniProtKB-KW"/>
</dbReference>